<evidence type="ECO:0000256" key="1">
    <source>
        <dbReference type="SAM" id="MobiDB-lite"/>
    </source>
</evidence>
<evidence type="ECO:0000313" key="2">
    <source>
        <dbReference type="EMBL" id="MBE9374241.1"/>
    </source>
</evidence>
<organism evidence="2 3">
    <name type="scientific">Saccharopolyspora montiporae</name>
    <dbReference type="NCBI Taxonomy" id="2781240"/>
    <lineage>
        <taxon>Bacteria</taxon>
        <taxon>Bacillati</taxon>
        <taxon>Actinomycetota</taxon>
        <taxon>Actinomycetes</taxon>
        <taxon>Pseudonocardiales</taxon>
        <taxon>Pseudonocardiaceae</taxon>
        <taxon>Saccharopolyspora</taxon>
    </lineage>
</organism>
<proteinExistence type="predicted"/>
<evidence type="ECO:0000313" key="3">
    <source>
        <dbReference type="Proteomes" id="UP000598360"/>
    </source>
</evidence>
<dbReference type="AlphaFoldDB" id="A0A929FX36"/>
<keyword evidence="3" id="KW-1185">Reference proteome</keyword>
<dbReference type="EMBL" id="JADEYC010000011">
    <property type="protein sequence ID" value="MBE9374241.1"/>
    <property type="molecule type" value="Genomic_DNA"/>
</dbReference>
<feature type="region of interest" description="Disordered" evidence="1">
    <location>
        <begin position="76"/>
        <end position="184"/>
    </location>
</feature>
<name>A0A929FX36_9PSEU</name>
<accession>A0A929FX36</accession>
<gene>
    <name evidence="2" type="ORF">IQ251_07250</name>
</gene>
<feature type="compositionally biased region" description="Pro residues" evidence="1">
    <location>
        <begin position="110"/>
        <end position="126"/>
    </location>
</feature>
<protein>
    <submittedName>
        <fullName evidence="2">AsnC family protein</fullName>
    </submittedName>
</protein>
<dbReference type="Proteomes" id="UP000598360">
    <property type="component" value="Unassembled WGS sequence"/>
</dbReference>
<comment type="caution">
    <text evidence="2">The sequence shown here is derived from an EMBL/GenBank/DDBJ whole genome shotgun (WGS) entry which is preliminary data.</text>
</comment>
<sequence length="321" mass="33087">MAGPDPVDVRLLSVVAEMGRAAIPDIAGRLNMDVRDVGARLAALSTTGLPISIGVECDQQGIRNALAAAQAWAAQHATPPSGPHYPAHPNSGGYPVPPGFPPAHSGGHPVPHPHSGPHSGPHPPQHSGPSGPQGFAPAPPPPRPPAQDPVATWGPPGSASWARGDHAPGSQFATSPALPRPRTGRVGSALEVVGAEGEQLSMKLVEVVDPADFLFTAAGYELKDGERAVVVHTELTNRGPIPFQAVPDAHLELLAADGSPVAGSTVALSSRPPYRSGVAAGETAGGHTVYVLPDGTELTALRWRPAPDDERRTLNWDITDL</sequence>
<reference evidence="2" key="1">
    <citation type="submission" date="2020-10" db="EMBL/GenBank/DDBJ databases">
        <title>Diversity and distribution of actinomycetes associated with coral in the coast of Hainan.</title>
        <authorList>
            <person name="Li F."/>
        </authorList>
    </citation>
    <scope>NUCLEOTIDE SEQUENCE</scope>
    <source>
        <strain evidence="2">HNM0983</strain>
    </source>
</reference>
<feature type="compositionally biased region" description="Pro residues" evidence="1">
    <location>
        <begin position="137"/>
        <end position="147"/>
    </location>
</feature>
<feature type="compositionally biased region" description="Low complexity" evidence="1">
    <location>
        <begin position="127"/>
        <end position="136"/>
    </location>
</feature>
<dbReference type="RefSeq" id="WP_193927692.1">
    <property type="nucleotide sequence ID" value="NZ_JADEYC010000011.1"/>
</dbReference>